<protein>
    <submittedName>
        <fullName evidence="1">Uncharacterized protein</fullName>
    </submittedName>
</protein>
<name>A0A392T7K0_9FABA</name>
<comment type="caution">
    <text evidence="1">The sequence shown here is derived from an EMBL/GenBank/DDBJ whole genome shotgun (WGS) entry which is preliminary data.</text>
</comment>
<dbReference type="Proteomes" id="UP000265520">
    <property type="component" value="Unassembled WGS sequence"/>
</dbReference>
<evidence type="ECO:0000313" key="2">
    <source>
        <dbReference type="Proteomes" id="UP000265520"/>
    </source>
</evidence>
<proteinExistence type="predicted"/>
<accession>A0A392T7K0</accession>
<dbReference type="EMBL" id="LXQA010511438">
    <property type="protein sequence ID" value="MCI56387.1"/>
    <property type="molecule type" value="Genomic_DNA"/>
</dbReference>
<organism evidence="1 2">
    <name type="scientific">Trifolium medium</name>
    <dbReference type="NCBI Taxonomy" id="97028"/>
    <lineage>
        <taxon>Eukaryota</taxon>
        <taxon>Viridiplantae</taxon>
        <taxon>Streptophyta</taxon>
        <taxon>Embryophyta</taxon>
        <taxon>Tracheophyta</taxon>
        <taxon>Spermatophyta</taxon>
        <taxon>Magnoliopsida</taxon>
        <taxon>eudicotyledons</taxon>
        <taxon>Gunneridae</taxon>
        <taxon>Pentapetalae</taxon>
        <taxon>rosids</taxon>
        <taxon>fabids</taxon>
        <taxon>Fabales</taxon>
        <taxon>Fabaceae</taxon>
        <taxon>Papilionoideae</taxon>
        <taxon>50 kb inversion clade</taxon>
        <taxon>NPAAA clade</taxon>
        <taxon>Hologalegina</taxon>
        <taxon>IRL clade</taxon>
        <taxon>Trifolieae</taxon>
        <taxon>Trifolium</taxon>
    </lineage>
</organism>
<evidence type="ECO:0000313" key="1">
    <source>
        <dbReference type="EMBL" id="MCI56387.1"/>
    </source>
</evidence>
<dbReference type="AlphaFoldDB" id="A0A392T7K0"/>
<feature type="non-terminal residue" evidence="1">
    <location>
        <position position="61"/>
    </location>
</feature>
<reference evidence="1 2" key="1">
    <citation type="journal article" date="2018" name="Front. Plant Sci.">
        <title>Red Clover (Trifolium pratense) and Zigzag Clover (T. medium) - A Picture of Genomic Similarities and Differences.</title>
        <authorList>
            <person name="Dluhosova J."/>
            <person name="Istvanek J."/>
            <person name="Nedelnik J."/>
            <person name="Repkova J."/>
        </authorList>
    </citation>
    <scope>NUCLEOTIDE SEQUENCE [LARGE SCALE GENOMIC DNA]</scope>
    <source>
        <strain evidence="2">cv. 10/8</strain>
        <tissue evidence="1">Leaf</tissue>
    </source>
</reference>
<keyword evidence="2" id="KW-1185">Reference proteome</keyword>
<sequence>MGQKGEEGFLALSSNIQKANNCPSSGSVPPREVEKGLVGKDHVFLPSQQVVVPLGKEDAVD</sequence>